<feature type="transmembrane region" description="Helical" evidence="12">
    <location>
        <begin position="315"/>
        <end position="343"/>
    </location>
</feature>
<evidence type="ECO:0000256" key="8">
    <source>
        <dbReference type="ARBA" id="ARBA00023065"/>
    </source>
</evidence>
<feature type="transmembrane region" description="Helical" evidence="12">
    <location>
        <begin position="270"/>
        <end position="295"/>
    </location>
</feature>
<evidence type="ECO:0000256" key="7">
    <source>
        <dbReference type="ARBA" id="ARBA00023053"/>
    </source>
</evidence>
<keyword evidence="7" id="KW-0915">Sodium</keyword>
<organism evidence="13 14">
    <name type="scientific">Acidomonas methanolica NBRC 104435</name>
    <dbReference type="NCBI Taxonomy" id="1231351"/>
    <lineage>
        <taxon>Bacteria</taxon>
        <taxon>Pseudomonadati</taxon>
        <taxon>Pseudomonadota</taxon>
        <taxon>Alphaproteobacteria</taxon>
        <taxon>Acetobacterales</taxon>
        <taxon>Acetobacteraceae</taxon>
        <taxon>Acidomonas</taxon>
    </lineage>
</organism>
<evidence type="ECO:0000313" key="14">
    <source>
        <dbReference type="Proteomes" id="UP000019760"/>
    </source>
</evidence>
<evidence type="ECO:0000256" key="6">
    <source>
        <dbReference type="ARBA" id="ARBA00022989"/>
    </source>
</evidence>
<proteinExistence type="inferred from homology"/>
<evidence type="ECO:0000256" key="4">
    <source>
        <dbReference type="ARBA" id="ARBA00022475"/>
    </source>
</evidence>
<keyword evidence="5 12" id="KW-0812">Transmembrane</keyword>
<dbReference type="GO" id="GO:0015293">
    <property type="term" value="F:symporter activity"/>
    <property type="evidence" value="ECO:0007669"/>
    <property type="project" value="TreeGrafter"/>
</dbReference>
<comment type="caution">
    <text evidence="13">The sequence shown here is derived from an EMBL/GenBank/DDBJ whole genome shotgun (WGS) entry which is preliminary data.</text>
</comment>
<dbReference type="GO" id="GO:0006814">
    <property type="term" value="P:sodium ion transport"/>
    <property type="evidence" value="ECO:0007669"/>
    <property type="project" value="UniProtKB-KW"/>
</dbReference>
<evidence type="ECO:0000256" key="10">
    <source>
        <dbReference type="ARBA" id="ARBA00023201"/>
    </source>
</evidence>
<evidence type="ECO:0000256" key="2">
    <source>
        <dbReference type="ARBA" id="ARBA00006434"/>
    </source>
</evidence>
<evidence type="ECO:0000256" key="9">
    <source>
        <dbReference type="ARBA" id="ARBA00023136"/>
    </source>
</evidence>
<feature type="transmembrane region" description="Helical" evidence="12">
    <location>
        <begin position="158"/>
        <end position="181"/>
    </location>
</feature>
<comment type="subcellular location">
    <subcellularLocation>
        <location evidence="1">Cell membrane</location>
        <topology evidence="1">Multi-pass membrane protein</topology>
    </subcellularLocation>
</comment>
<name>A0A023D3J2_ACIMT</name>
<feature type="transmembrane region" description="Helical" evidence="12">
    <location>
        <begin position="449"/>
        <end position="468"/>
    </location>
</feature>
<evidence type="ECO:0000256" key="3">
    <source>
        <dbReference type="ARBA" id="ARBA00022448"/>
    </source>
</evidence>
<dbReference type="InterPro" id="IPR051163">
    <property type="entry name" value="Sodium:Solute_Symporter_SSF"/>
</dbReference>
<feature type="transmembrane region" description="Helical" evidence="12">
    <location>
        <begin position="391"/>
        <end position="414"/>
    </location>
</feature>
<dbReference type="EMBL" id="BAND01000035">
    <property type="protein sequence ID" value="GAJ28713.1"/>
    <property type="molecule type" value="Genomic_DNA"/>
</dbReference>
<protein>
    <submittedName>
        <fullName evidence="13">Symporter of Na+/proline</fullName>
    </submittedName>
</protein>
<gene>
    <name evidence="13" type="ORF">Amme_035_042</name>
</gene>
<evidence type="ECO:0000256" key="1">
    <source>
        <dbReference type="ARBA" id="ARBA00004651"/>
    </source>
</evidence>
<comment type="similarity">
    <text evidence="2 11">Belongs to the sodium:solute symporter (SSF) (TC 2.A.21) family.</text>
</comment>
<evidence type="ECO:0000256" key="11">
    <source>
        <dbReference type="RuleBase" id="RU362091"/>
    </source>
</evidence>
<evidence type="ECO:0000313" key="13">
    <source>
        <dbReference type="EMBL" id="GAJ28713.1"/>
    </source>
</evidence>
<keyword evidence="10" id="KW-0739">Sodium transport</keyword>
<keyword evidence="14" id="KW-1185">Reference proteome</keyword>
<dbReference type="Gene3D" id="1.20.1730.10">
    <property type="entry name" value="Sodium/glucose cotransporter"/>
    <property type="match status" value="1"/>
</dbReference>
<evidence type="ECO:0000256" key="5">
    <source>
        <dbReference type="ARBA" id="ARBA00022692"/>
    </source>
</evidence>
<keyword evidence="9 12" id="KW-0472">Membrane</keyword>
<feature type="transmembrane region" description="Helical" evidence="12">
    <location>
        <begin position="227"/>
        <end position="249"/>
    </location>
</feature>
<reference evidence="13 14" key="2">
    <citation type="journal article" date="2014" name="FEMS Microbiol. Lett.">
        <title>Draft genomic DNA sequence of the facultatively methylotrophic bacterium Acidomonas methanolica type strain MB58.</title>
        <authorList>
            <person name="Higashiura N."/>
            <person name="Hadano H."/>
            <person name="Hirakawa H."/>
            <person name="Matsutani M."/>
            <person name="Takabe S."/>
            <person name="Matsushita K."/>
            <person name="Azuma Y."/>
        </authorList>
    </citation>
    <scope>NUCLEOTIDE SEQUENCE [LARGE SCALE GENOMIC DNA]</scope>
    <source>
        <strain evidence="13 14">MB58</strain>
    </source>
</reference>
<dbReference type="PROSITE" id="PS50283">
    <property type="entry name" value="NA_SOLUT_SYMP_3"/>
    <property type="match status" value="1"/>
</dbReference>
<feature type="transmembrane region" description="Helical" evidence="12">
    <location>
        <begin position="68"/>
        <end position="92"/>
    </location>
</feature>
<dbReference type="GO" id="GO:0005886">
    <property type="term" value="C:plasma membrane"/>
    <property type="evidence" value="ECO:0007669"/>
    <property type="project" value="UniProtKB-SubCell"/>
</dbReference>
<dbReference type="InterPro" id="IPR038377">
    <property type="entry name" value="Na/Glc_symporter_sf"/>
</dbReference>
<keyword evidence="3" id="KW-0813">Transport</keyword>
<dbReference type="InterPro" id="IPR001734">
    <property type="entry name" value="Na/solute_symporter"/>
</dbReference>
<feature type="transmembrane region" description="Helical" evidence="12">
    <location>
        <begin position="426"/>
        <end position="443"/>
    </location>
</feature>
<dbReference type="Pfam" id="PF00474">
    <property type="entry name" value="SSF"/>
    <property type="match status" value="1"/>
</dbReference>
<accession>A0A023D3J2</accession>
<feature type="transmembrane region" description="Helical" evidence="12">
    <location>
        <begin position="132"/>
        <end position="152"/>
    </location>
</feature>
<feature type="transmembrane region" description="Helical" evidence="12">
    <location>
        <begin position="364"/>
        <end position="385"/>
    </location>
</feature>
<keyword evidence="8" id="KW-0406">Ion transport</keyword>
<sequence>MPIAFAVILAYLLLLPLVSIALSRRQGGDPAAPHHDLPAWAICLSIVATETSTLTVVSVPGVAYGQSFVFVGLACGYLLGRVIVAAAFLPLFRDRSIVSAYEILGRRFGSGVQRIVSATFLISRLLAEAVRLFAGLLPITALCAASFLPDIASPAGRLLLLAILMALTLSYTVIGGLRAVIWSDSIQLVLYLTGAFACIATLLHRLPPATLHAAFAHAHLFSSGKPAFTDPFTFAAAVIGGALLTLASHGTDQLMIQRCLAARSLRGAQAAMIGSALLVGVLFASLSAIGVLLAARDHDAPLAAPDRLFPDFILTLPPALSGLLVAGILAATMGSLSSALNAMTGAVMGDFAPILARSRLSPRVLSRIVTGFWACALTGATLAFSGSNRSAVLFAFSITAYSYGAVLGVFLLAMTRPHATSRAARLGFWCAILLLACLSMVRLGGRPIAFSWLVPAGALGGLAAGALTDFRRKRLRP</sequence>
<dbReference type="PANTHER" id="PTHR42985">
    <property type="entry name" value="SODIUM-COUPLED MONOCARBOXYLATE TRANSPORTER"/>
    <property type="match status" value="1"/>
</dbReference>
<dbReference type="AlphaFoldDB" id="A0A023D3J2"/>
<dbReference type="OrthoDB" id="9789704at2"/>
<keyword evidence="4" id="KW-1003">Cell membrane</keyword>
<feature type="transmembrane region" description="Helical" evidence="12">
    <location>
        <begin position="188"/>
        <end position="207"/>
    </location>
</feature>
<dbReference type="PANTHER" id="PTHR42985:SF47">
    <property type="entry name" value="INTEGRAL MEMBRANE TRANSPORT PROTEIN"/>
    <property type="match status" value="1"/>
</dbReference>
<dbReference type="RefSeq" id="WP_042057630.1">
    <property type="nucleotide sequence ID" value="NZ_BAND01000035.1"/>
</dbReference>
<evidence type="ECO:0000256" key="12">
    <source>
        <dbReference type="SAM" id="Phobius"/>
    </source>
</evidence>
<reference evidence="14" key="1">
    <citation type="journal article" date="2014" name="FEMS Microbiol. Lett.">
        <title>Draft Genomic DNA Sequence of the Facultatively Methylotrophic Bacterium Acidomonas methanolica type strain MB58.</title>
        <authorList>
            <person name="Higashiura N."/>
            <person name="Hadano H."/>
            <person name="Hirakawa H."/>
            <person name="Matsutani M."/>
            <person name="Takabe S."/>
            <person name="Matsushita K."/>
            <person name="Azuma Y."/>
        </authorList>
    </citation>
    <scope>NUCLEOTIDE SEQUENCE [LARGE SCALE GENOMIC DNA]</scope>
    <source>
        <strain evidence="14">MB58</strain>
    </source>
</reference>
<dbReference type="Proteomes" id="UP000019760">
    <property type="component" value="Unassembled WGS sequence"/>
</dbReference>
<keyword evidence="6 12" id="KW-1133">Transmembrane helix</keyword>